<accession>A0A4V3UZ54</accession>
<dbReference type="Pfam" id="PF13670">
    <property type="entry name" value="PepSY_2"/>
    <property type="match status" value="1"/>
</dbReference>
<sequence>MIFKMTAAALTTALMLGATAPAFASQQVSEEMQAKIRTTLTEQGYEVRKVKSEDGMFEAYVVKDGKMMEVYLDADLNIVRTKDND</sequence>
<organism evidence="3 4">
    <name type="scientific">Thalassobius vesicularis</name>
    <dbReference type="NCBI Taxonomy" id="1294297"/>
    <lineage>
        <taxon>Bacteria</taxon>
        <taxon>Pseudomonadati</taxon>
        <taxon>Pseudomonadota</taxon>
        <taxon>Alphaproteobacteria</taxon>
        <taxon>Rhodobacterales</taxon>
        <taxon>Roseobacteraceae</taxon>
        <taxon>Thalassovita</taxon>
    </lineage>
</organism>
<evidence type="ECO:0000313" key="3">
    <source>
        <dbReference type="EMBL" id="THD74942.1"/>
    </source>
</evidence>
<dbReference type="RefSeq" id="WP_136338798.1">
    <property type="nucleotide sequence ID" value="NZ_SSMD01000003.1"/>
</dbReference>
<gene>
    <name evidence="3" type="ORF">E7681_08280</name>
</gene>
<dbReference type="Proteomes" id="UP000306113">
    <property type="component" value="Unassembled WGS sequence"/>
</dbReference>
<reference evidence="3 4" key="1">
    <citation type="submission" date="2019-04" db="EMBL/GenBank/DDBJ databases">
        <title>Draft genome sequence of Youngimonas vesicularis.</title>
        <authorList>
            <person name="Hameed A."/>
        </authorList>
    </citation>
    <scope>NUCLEOTIDE SEQUENCE [LARGE SCALE GENOMIC DNA]</scope>
    <source>
        <strain evidence="3 4">CC-AMW-E</strain>
    </source>
</reference>
<comment type="caution">
    <text evidence="3">The sequence shown here is derived from an EMBL/GenBank/DDBJ whole genome shotgun (WGS) entry which is preliminary data.</text>
</comment>
<dbReference type="InterPro" id="IPR025711">
    <property type="entry name" value="PepSY"/>
</dbReference>
<feature type="domain" description="PepSY" evidence="2">
    <location>
        <begin position="8"/>
        <end position="80"/>
    </location>
</feature>
<dbReference type="OrthoDB" id="7850927at2"/>
<feature type="signal peptide" evidence="1">
    <location>
        <begin position="1"/>
        <end position="24"/>
    </location>
</feature>
<evidence type="ECO:0000313" key="4">
    <source>
        <dbReference type="Proteomes" id="UP000306113"/>
    </source>
</evidence>
<protein>
    <submittedName>
        <fullName evidence="3">PepSY domain-containing protein</fullName>
    </submittedName>
</protein>
<keyword evidence="1" id="KW-0732">Signal</keyword>
<keyword evidence="4" id="KW-1185">Reference proteome</keyword>
<dbReference type="AlphaFoldDB" id="A0A4V3UZ54"/>
<dbReference type="EMBL" id="SSMD01000003">
    <property type="protein sequence ID" value="THD74942.1"/>
    <property type="molecule type" value="Genomic_DNA"/>
</dbReference>
<evidence type="ECO:0000259" key="2">
    <source>
        <dbReference type="Pfam" id="PF13670"/>
    </source>
</evidence>
<proteinExistence type="predicted"/>
<feature type="chain" id="PRO_5020330279" evidence="1">
    <location>
        <begin position="25"/>
        <end position="85"/>
    </location>
</feature>
<evidence type="ECO:0000256" key="1">
    <source>
        <dbReference type="SAM" id="SignalP"/>
    </source>
</evidence>
<name>A0A4V3UZ54_9RHOB</name>